<sequence length="406" mass="45162">MSQKGVRCKVYDATSVLNWHPGGRAAILAHAGKCRQETTNEFVSIHDDFAWKKLHECILGRVTDKTANFIRKSAEAAAKEKSEQSQDQKDLALQRRRWNPVKLINRRQVSPDTNTYTFRLPEGKAVLGLSTCQHLQIGFHLREKMLIRQYTPTRPLLPAAQNSQGHNYKSSGTHNHKSPKHHVHTGSHRHQDKQQASRRSETIEEVTNYSLIDGQSGSFDLTVKTYFPSPSQPGGALSNILDCLPLGSEVEIRGPTGDILYHRSGKFPIKGRDRHYSRVSLVLGGSGVTPGYTLIARILIIPGDTTEIRVVDANRTEHDILLKEELDKLEQGSGGQLKIQHVLSQAGGGWEGARGKVDERILRRSLFQPADNNVALLCGPPGLIQGVVLPALKDWGYVEDENLFGF</sequence>
<evidence type="ECO:0000256" key="3">
    <source>
        <dbReference type="ARBA" id="ARBA00006105"/>
    </source>
</evidence>
<feature type="compositionally biased region" description="Basic residues" evidence="9">
    <location>
        <begin position="174"/>
        <end position="191"/>
    </location>
</feature>
<accession>A0AAN6NL10</accession>
<dbReference type="InterPro" id="IPR017938">
    <property type="entry name" value="Riboflavin_synthase-like_b-brl"/>
</dbReference>
<evidence type="ECO:0000256" key="8">
    <source>
        <dbReference type="PIRSR" id="PIRSR601834-1"/>
    </source>
</evidence>
<dbReference type="SUPFAM" id="SSF52343">
    <property type="entry name" value="Ferredoxin reductase-like, C-terminal NADP-linked domain"/>
    <property type="match status" value="1"/>
</dbReference>
<dbReference type="Pfam" id="PF00970">
    <property type="entry name" value="FAD_binding_6"/>
    <property type="match status" value="2"/>
</dbReference>
<evidence type="ECO:0000256" key="6">
    <source>
        <dbReference type="ARBA" id="ARBA00023002"/>
    </source>
</evidence>
<feature type="binding site" evidence="8">
    <location>
        <position position="289"/>
    </location>
    <ligand>
        <name>FAD</name>
        <dbReference type="ChEBI" id="CHEBI:57692"/>
    </ligand>
</feature>
<evidence type="ECO:0000313" key="13">
    <source>
        <dbReference type="Proteomes" id="UP001303222"/>
    </source>
</evidence>
<organism evidence="12 13">
    <name type="scientific">Pseudoneurospora amorphoporcata</name>
    <dbReference type="NCBI Taxonomy" id="241081"/>
    <lineage>
        <taxon>Eukaryota</taxon>
        <taxon>Fungi</taxon>
        <taxon>Dikarya</taxon>
        <taxon>Ascomycota</taxon>
        <taxon>Pezizomycotina</taxon>
        <taxon>Sordariomycetes</taxon>
        <taxon>Sordariomycetidae</taxon>
        <taxon>Sordariales</taxon>
        <taxon>Sordariaceae</taxon>
        <taxon>Pseudoneurospora</taxon>
    </lineage>
</organism>
<dbReference type="Gene3D" id="2.40.30.10">
    <property type="entry name" value="Translation factors"/>
    <property type="match status" value="1"/>
</dbReference>
<dbReference type="PANTHER" id="PTHR19370">
    <property type="entry name" value="NADH-CYTOCHROME B5 REDUCTASE"/>
    <property type="match status" value="1"/>
</dbReference>
<feature type="compositionally biased region" description="Basic and acidic residues" evidence="9">
    <location>
        <begin position="192"/>
        <end position="202"/>
    </location>
</feature>
<feature type="domain" description="Cytochrome b5 heme-binding" evidence="10">
    <location>
        <begin position="1"/>
        <end position="63"/>
    </location>
</feature>
<dbReference type="InterPro" id="IPR001433">
    <property type="entry name" value="OxRdtase_FAD/NAD-bd"/>
</dbReference>
<dbReference type="EMBL" id="MU859435">
    <property type="protein sequence ID" value="KAK3947039.1"/>
    <property type="molecule type" value="Genomic_DNA"/>
</dbReference>
<evidence type="ECO:0000256" key="7">
    <source>
        <dbReference type="ARBA" id="ARBA00023136"/>
    </source>
</evidence>
<dbReference type="InterPro" id="IPR039261">
    <property type="entry name" value="FNR_nucleotide-bd"/>
</dbReference>
<dbReference type="Pfam" id="PF00175">
    <property type="entry name" value="NAD_binding_1"/>
    <property type="match status" value="1"/>
</dbReference>
<feature type="binding site" evidence="8">
    <location>
        <position position="148"/>
    </location>
    <ligand>
        <name>FAD</name>
        <dbReference type="ChEBI" id="CHEBI:57692"/>
    </ligand>
</feature>
<feature type="region of interest" description="Disordered" evidence="9">
    <location>
        <begin position="156"/>
        <end position="202"/>
    </location>
</feature>
<evidence type="ECO:0000313" key="12">
    <source>
        <dbReference type="EMBL" id="KAK3947039.1"/>
    </source>
</evidence>
<dbReference type="PROSITE" id="PS51384">
    <property type="entry name" value="FAD_FR"/>
    <property type="match status" value="1"/>
</dbReference>
<dbReference type="PROSITE" id="PS50255">
    <property type="entry name" value="CYTOCHROME_B5_2"/>
    <property type="match status" value="1"/>
</dbReference>
<dbReference type="InterPro" id="IPR001199">
    <property type="entry name" value="Cyt_B5-like_heme/steroid-bd"/>
</dbReference>
<proteinExistence type="inferred from homology"/>
<dbReference type="InterPro" id="IPR008333">
    <property type="entry name" value="Cbr1-like_FAD-bd_dom"/>
</dbReference>
<dbReference type="InterPro" id="IPR017927">
    <property type="entry name" value="FAD-bd_FR_type"/>
</dbReference>
<dbReference type="Proteomes" id="UP001303222">
    <property type="component" value="Unassembled WGS sequence"/>
</dbReference>
<dbReference type="SUPFAM" id="SSF63380">
    <property type="entry name" value="Riboflavin synthase domain-like"/>
    <property type="match status" value="2"/>
</dbReference>
<dbReference type="SUPFAM" id="SSF55856">
    <property type="entry name" value="Cytochrome b5-like heme/steroid binding domain"/>
    <property type="match status" value="1"/>
</dbReference>
<gene>
    <name evidence="12" type="ORF">QBC32DRAFT_104413</name>
</gene>
<keyword evidence="6" id="KW-0560">Oxidoreductase</keyword>
<dbReference type="GO" id="GO:0071949">
    <property type="term" value="F:FAD binding"/>
    <property type="evidence" value="ECO:0007669"/>
    <property type="project" value="TreeGrafter"/>
</dbReference>
<keyword evidence="7" id="KW-0472">Membrane</keyword>
<keyword evidence="5 8" id="KW-0274">FAD</keyword>
<evidence type="ECO:0000259" key="10">
    <source>
        <dbReference type="PROSITE" id="PS50255"/>
    </source>
</evidence>
<dbReference type="Gene3D" id="3.40.50.80">
    <property type="entry name" value="Nucleotide-binding domain of ferredoxin-NADP reductase (FNR) module"/>
    <property type="match status" value="1"/>
</dbReference>
<dbReference type="Pfam" id="PF00173">
    <property type="entry name" value="Cyt-b5"/>
    <property type="match status" value="1"/>
</dbReference>
<dbReference type="PANTHER" id="PTHR19370:SF185">
    <property type="entry name" value="NADH-CYTOCHROME B5 REDUCTASE"/>
    <property type="match status" value="1"/>
</dbReference>
<evidence type="ECO:0000256" key="4">
    <source>
        <dbReference type="ARBA" id="ARBA00022630"/>
    </source>
</evidence>
<comment type="subcellular location">
    <subcellularLocation>
        <location evidence="2">Membrane</location>
    </subcellularLocation>
</comment>
<dbReference type="GO" id="GO:0016491">
    <property type="term" value="F:oxidoreductase activity"/>
    <property type="evidence" value="ECO:0007669"/>
    <property type="project" value="UniProtKB-KW"/>
</dbReference>
<dbReference type="Gene3D" id="3.10.120.10">
    <property type="entry name" value="Cytochrome b5-like heme/steroid binding domain"/>
    <property type="match status" value="1"/>
</dbReference>
<dbReference type="InterPro" id="IPR001834">
    <property type="entry name" value="CBR-like"/>
</dbReference>
<reference evidence="12" key="2">
    <citation type="submission" date="2023-06" db="EMBL/GenBank/DDBJ databases">
        <authorList>
            <consortium name="Lawrence Berkeley National Laboratory"/>
            <person name="Mondo S.J."/>
            <person name="Hensen N."/>
            <person name="Bonometti L."/>
            <person name="Westerberg I."/>
            <person name="Brannstrom I.O."/>
            <person name="Guillou S."/>
            <person name="Cros-Aarteil S."/>
            <person name="Calhoun S."/>
            <person name="Haridas S."/>
            <person name="Kuo A."/>
            <person name="Pangilinan J."/>
            <person name="Riley R."/>
            <person name="Labutti K."/>
            <person name="Andreopoulos B."/>
            <person name="Lipzen A."/>
            <person name="Chen C."/>
            <person name="Yanf M."/>
            <person name="Daum C."/>
            <person name="Ng V."/>
            <person name="Clum A."/>
            <person name="Steindorff A."/>
            <person name="Ohm R."/>
            <person name="Martin F."/>
            <person name="Silar P."/>
            <person name="Natvig D."/>
            <person name="Lalanne C."/>
            <person name="Gautier V."/>
            <person name="Ament-Velasquez S.L."/>
            <person name="Kruys A."/>
            <person name="Hutchinson M.I."/>
            <person name="Powell A.J."/>
            <person name="Barry K."/>
            <person name="Miller A.N."/>
            <person name="Grigoriev I.V."/>
            <person name="Debuchy R."/>
            <person name="Gladieux P."/>
            <person name="Thoren M.H."/>
            <person name="Johannesson H."/>
        </authorList>
    </citation>
    <scope>NUCLEOTIDE SEQUENCE</scope>
    <source>
        <strain evidence="12">CBS 626.80</strain>
    </source>
</reference>
<evidence type="ECO:0000256" key="1">
    <source>
        <dbReference type="ARBA" id="ARBA00001974"/>
    </source>
</evidence>
<evidence type="ECO:0000256" key="2">
    <source>
        <dbReference type="ARBA" id="ARBA00004370"/>
    </source>
</evidence>
<evidence type="ECO:0000256" key="9">
    <source>
        <dbReference type="SAM" id="MobiDB-lite"/>
    </source>
</evidence>
<keyword evidence="13" id="KW-1185">Reference proteome</keyword>
<dbReference type="InterPro" id="IPR036400">
    <property type="entry name" value="Cyt_B5-like_heme/steroid_sf"/>
</dbReference>
<reference evidence="12" key="1">
    <citation type="journal article" date="2023" name="Mol. Phylogenet. Evol.">
        <title>Genome-scale phylogeny and comparative genomics of the fungal order Sordariales.</title>
        <authorList>
            <person name="Hensen N."/>
            <person name="Bonometti L."/>
            <person name="Westerberg I."/>
            <person name="Brannstrom I.O."/>
            <person name="Guillou S."/>
            <person name="Cros-Aarteil S."/>
            <person name="Calhoun S."/>
            <person name="Haridas S."/>
            <person name="Kuo A."/>
            <person name="Mondo S."/>
            <person name="Pangilinan J."/>
            <person name="Riley R."/>
            <person name="LaButti K."/>
            <person name="Andreopoulos B."/>
            <person name="Lipzen A."/>
            <person name="Chen C."/>
            <person name="Yan M."/>
            <person name="Daum C."/>
            <person name="Ng V."/>
            <person name="Clum A."/>
            <person name="Steindorff A."/>
            <person name="Ohm R.A."/>
            <person name="Martin F."/>
            <person name="Silar P."/>
            <person name="Natvig D.O."/>
            <person name="Lalanne C."/>
            <person name="Gautier V."/>
            <person name="Ament-Velasquez S.L."/>
            <person name="Kruys A."/>
            <person name="Hutchinson M.I."/>
            <person name="Powell A.J."/>
            <person name="Barry K."/>
            <person name="Miller A.N."/>
            <person name="Grigoriev I.V."/>
            <person name="Debuchy R."/>
            <person name="Gladieux P."/>
            <person name="Hiltunen Thoren M."/>
            <person name="Johannesson H."/>
        </authorList>
    </citation>
    <scope>NUCLEOTIDE SEQUENCE</scope>
    <source>
        <strain evidence="12">CBS 626.80</strain>
    </source>
</reference>
<comment type="similarity">
    <text evidence="3">Belongs to the flavoprotein pyridine nucleotide cytochrome reductase family.</text>
</comment>
<keyword evidence="4 8" id="KW-0285">Flavoprotein</keyword>
<dbReference type="AlphaFoldDB" id="A0AAN6NL10"/>
<feature type="binding site" evidence="8">
    <location>
        <position position="150"/>
    </location>
    <ligand>
        <name>FAD</name>
        <dbReference type="ChEBI" id="CHEBI:57692"/>
    </ligand>
</feature>
<feature type="domain" description="FAD-binding FR-type" evidence="11">
    <location>
        <begin position="96"/>
        <end position="262"/>
    </location>
</feature>
<comment type="cofactor">
    <cofactor evidence="1 8">
        <name>FAD</name>
        <dbReference type="ChEBI" id="CHEBI:57692"/>
    </cofactor>
</comment>
<feature type="binding site" evidence="8">
    <location>
        <position position="238"/>
    </location>
    <ligand>
        <name>FAD</name>
        <dbReference type="ChEBI" id="CHEBI:57692"/>
    </ligand>
</feature>
<feature type="compositionally biased region" description="Polar residues" evidence="9">
    <location>
        <begin position="160"/>
        <end position="173"/>
    </location>
</feature>
<comment type="caution">
    <text evidence="12">The sequence shown here is derived from an EMBL/GenBank/DDBJ whole genome shotgun (WGS) entry which is preliminary data.</text>
</comment>
<dbReference type="CDD" id="cd06183">
    <property type="entry name" value="cyt_b5_reduct_like"/>
    <property type="match status" value="1"/>
</dbReference>
<protein>
    <submittedName>
        <fullName evidence="12">Nitrate reductase</fullName>
    </submittedName>
</protein>
<evidence type="ECO:0000259" key="11">
    <source>
        <dbReference type="PROSITE" id="PS51384"/>
    </source>
</evidence>
<name>A0AAN6NL10_9PEZI</name>
<dbReference type="GO" id="GO:0016020">
    <property type="term" value="C:membrane"/>
    <property type="evidence" value="ECO:0007669"/>
    <property type="project" value="UniProtKB-SubCell"/>
</dbReference>
<evidence type="ECO:0000256" key="5">
    <source>
        <dbReference type="ARBA" id="ARBA00022827"/>
    </source>
</evidence>